<evidence type="ECO:0000313" key="3">
    <source>
        <dbReference type="Proteomes" id="UP001595814"/>
    </source>
</evidence>
<organism evidence="2 3">
    <name type="scientific">Euzebyella saccharophila</name>
    <dbReference type="NCBI Taxonomy" id="679664"/>
    <lineage>
        <taxon>Bacteria</taxon>
        <taxon>Pseudomonadati</taxon>
        <taxon>Bacteroidota</taxon>
        <taxon>Flavobacteriia</taxon>
        <taxon>Flavobacteriales</taxon>
        <taxon>Flavobacteriaceae</taxon>
        <taxon>Euzebyella</taxon>
    </lineage>
</organism>
<dbReference type="PANTHER" id="PTHR33164:SF43">
    <property type="entry name" value="HTH-TYPE TRANSCRIPTIONAL REPRESSOR YETL"/>
    <property type="match status" value="1"/>
</dbReference>
<dbReference type="PANTHER" id="PTHR33164">
    <property type="entry name" value="TRANSCRIPTIONAL REGULATOR, MARR FAMILY"/>
    <property type="match status" value="1"/>
</dbReference>
<reference evidence="3" key="1">
    <citation type="journal article" date="2019" name="Int. J. Syst. Evol. Microbiol.">
        <title>The Global Catalogue of Microorganisms (GCM) 10K type strain sequencing project: providing services to taxonomists for standard genome sequencing and annotation.</title>
        <authorList>
            <consortium name="The Broad Institute Genomics Platform"/>
            <consortium name="The Broad Institute Genome Sequencing Center for Infectious Disease"/>
            <person name="Wu L."/>
            <person name="Ma J."/>
        </authorList>
    </citation>
    <scope>NUCLEOTIDE SEQUENCE [LARGE SCALE GENOMIC DNA]</scope>
    <source>
        <strain evidence="3">CECT 7477</strain>
    </source>
</reference>
<evidence type="ECO:0000313" key="2">
    <source>
        <dbReference type="EMBL" id="MFC4094961.1"/>
    </source>
</evidence>
<dbReference type="InterPro" id="IPR036390">
    <property type="entry name" value="WH_DNA-bd_sf"/>
</dbReference>
<protein>
    <submittedName>
        <fullName evidence="2">MarR family winged helix-turn-helix transcriptional regulator</fullName>
    </submittedName>
</protein>
<dbReference type="InterPro" id="IPR036388">
    <property type="entry name" value="WH-like_DNA-bd_sf"/>
</dbReference>
<name>A0ABV8JLD6_9FLAO</name>
<dbReference type="Pfam" id="PF12802">
    <property type="entry name" value="MarR_2"/>
    <property type="match status" value="1"/>
</dbReference>
<dbReference type="SMART" id="SM00347">
    <property type="entry name" value="HTH_MARR"/>
    <property type="match status" value="1"/>
</dbReference>
<dbReference type="InterPro" id="IPR000835">
    <property type="entry name" value="HTH_MarR-typ"/>
</dbReference>
<evidence type="ECO:0000259" key="1">
    <source>
        <dbReference type="SMART" id="SM00347"/>
    </source>
</evidence>
<dbReference type="EMBL" id="JBHSAW010000004">
    <property type="protein sequence ID" value="MFC4094961.1"/>
    <property type="molecule type" value="Genomic_DNA"/>
</dbReference>
<dbReference type="InterPro" id="IPR039422">
    <property type="entry name" value="MarR/SlyA-like"/>
</dbReference>
<gene>
    <name evidence="2" type="ORF">ACFOUT_03690</name>
</gene>
<sequence length="162" mass="19125">MSNDFLYEMGYPGLTARLKRLNDLFVIQTRQFYQEFNIDIEPNWHMIFVLLEKKGKLAVTEIADFLQISHPGVIKLVKKMKKNGYLISEQDPNDSRKHLLSLSEKAIEKLPQLHHYWEAATEALEDMMDHNTKLLEELRIVEQHMIASDFKERIVQKLNDKN</sequence>
<feature type="domain" description="HTH marR-type" evidence="1">
    <location>
        <begin position="34"/>
        <end position="133"/>
    </location>
</feature>
<dbReference type="SUPFAM" id="SSF46785">
    <property type="entry name" value="Winged helix' DNA-binding domain"/>
    <property type="match status" value="1"/>
</dbReference>
<proteinExistence type="predicted"/>
<accession>A0ABV8JLD6</accession>
<comment type="caution">
    <text evidence="2">The sequence shown here is derived from an EMBL/GenBank/DDBJ whole genome shotgun (WGS) entry which is preliminary data.</text>
</comment>
<keyword evidence="3" id="KW-1185">Reference proteome</keyword>
<dbReference type="RefSeq" id="WP_192461290.1">
    <property type="nucleotide sequence ID" value="NZ_JACYFJ010000001.1"/>
</dbReference>
<dbReference type="Gene3D" id="1.10.10.10">
    <property type="entry name" value="Winged helix-like DNA-binding domain superfamily/Winged helix DNA-binding domain"/>
    <property type="match status" value="1"/>
</dbReference>
<dbReference type="Proteomes" id="UP001595814">
    <property type="component" value="Unassembled WGS sequence"/>
</dbReference>